<dbReference type="Proteomes" id="UP000229307">
    <property type="component" value="Unassembled WGS sequence"/>
</dbReference>
<dbReference type="Gene3D" id="3.30.870.10">
    <property type="entry name" value="Endonuclease Chain A"/>
    <property type="match status" value="2"/>
</dbReference>
<evidence type="ECO:0000259" key="1">
    <source>
        <dbReference type="PROSITE" id="PS50035"/>
    </source>
</evidence>
<dbReference type="EMBL" id="PFMR01000038">
    <property type="protein sequence ID" value="PIZ18094.1"/>
    <property type="molecule type" value="Genomic_DNA"/>
</dbReference>
<accession>A0A2M7SF28</accession>
<reference evidence="3" key="1">
    <citation type="submission" date="2017-09" db="EMBL/GenBank/DDBJ databases">
        <title>Depth-based differentiation of microbial function through sediment-hosted aquifers and enrichment of novel symbionts in the deep terrestrial subsurface.</title>
        <authorList>
            <person name="Probst A.J."/>
            <person name="Ladd B."/>
            <person name="Jarett J.K."/>
            <person name="Geller-Mcgrath D.E."/>
            <person name="Sieber C.M.K."/>
            <person name="Emerson J.B."/>
            <person name="Anantharaman K."/>
            <person name="Thomas B.C."/>
            <person name="Malmstrom R."/>
            <person name="Stieglmeier M."/>
            <person name="Klingl A."/>
            <person name="Woyke T."/>
            <person name="Ryan C.M."/>
            <person name="Banfield J.F."/>
        </authorList>
    </citation>
    <scope>NUCLEOTIDE SEQUENCE [LARGE SCALE GENOMIC DNA]</scope>
</reference>
<sequence length="681" mass="80561">MSKIRTMDISKVFGLEGGTELKGFIGLTYGLDGTIFKTNILSQWNIHTRKEIRELDFFKIYVHFSNITSIDRLIYDRIKAYRPSKGSSFHPKIYIMKYAKNGSIYYKIVTGSFNLTHSGLNANHEYVVSKEFKEDPTRGIDNKINKFLRYICKSKDTPIRIANNRLNTYSIQYVFQDNRENIYEKIMRDKKYIKEIHLISPFWGKAEFIKRLVCDISGTISLYFNRGEDCQAASVEFRDLIEEKKIHIFVNRLSNTTTCFEEDIEKNAYRTIPFRLEEPRNEELFKILNNKIINYNKKEWLVDDEDMLREFIEKYAKKEDNENKSIDFENEVINNFRRNRDQLPSFEKRYQNHAKIIYIKYKNGKRKVFIGSSNITAKGLGVRFHKNVSYKLGLRNVECGVILNNPCFAIDNIIRKKLDQKNRGPLYKKFESDIDNDPPSSKKDNYFIDKIILAINIRRVRIKNCKIFVSVRIASEAKALLKKNLLFIEGTKIDSSVETYSFVISIQFAQRGLRIKIEDSEGRKYIRILPLPYSEKEVETIDSAVENVLIKSPDDLFDTNFDLDIKEGRVDGILDILKKANPFHRFPFQSLMKTLFFSEHKPLNDLQRFCDRLYNCYLKEKTRKNTFIEYYSLSNSSFRLILQFIKQNIINKTIKYKRNRVNEQIYKKIRNIVCKREFQCS</sequence>
<name>A0A2M7SF28_9BACT</name>
<proteinExistence type="predicted"/>
<dbReference type="GO" id="GO:0006793">
    <property type="term" value="P:phosphorus metabolic process"/>
    <property type="evidence" value="ECO:0007669"/>
    <property type="project" value="UniProtKB-ARBA"/>
</dbReference>
<dbReference type="GO" id="GO:0003824">
    <property type="term" value="F:catalytic activity"/>
    <property type="evidence" value="ECO:0007669"/>
    <property type="project" value="InterPro"/>
</dbReference>
<dbReference type="AlphaFoldDB" id="A0A2M7SF28"/>
<dbReference type="PROSITE" id="PS50035">
    <property type="entry name" value="PLD"/>
    <property type="match status" value="1"/>
</dbReference>
<comment type="caution">
    <text evidence="2">The sequence shown here is derived from an EMBL/GenBank/DDBJ whole genome shotgun (WGS) entry which is preliminary data.</text>
</comment>
<organism evidence="2 3">
    <name type="scientific">Candidatus Desantisbacteria bacterium CG_4_10_14_0_8_um_filter_48_22</name>
    <dbReference type="NCBI Taxonomy" id="1974543"/>
    <lineage>
        <taxon>Bacteria</taxon>
        <taxon>Candidatus Desantisiibacteriota</taxon>
    </lineage>
</organism>
<protein>
    <recommendedName>
        <fullName evidence="1">PLD phosphodiesterase domain-containing protein</fullName>
    </recommendedName>
</protein>
<evidence type="ECO:0000313" key="2">
    <source>
        <dbReference type="EMBL" id="PIZ18094.1"/>
    </source>
</evidence>
<dbReference type="SUPFAM" id="SSF56024">
    <property type="entry name" value="Phospholipase D/nuclease"/>
    <property type="match status" value="1"/>
</dbReference>
<feature type="domain" description="PLD phosphodiesterase" evidence="1">
    <location>
        <begin position="348"/>
        <end position="379"/>
    </location>
</feature>
<gene>
    <name evidence="2" type="ORF">COY52_01270</name>
</gene>
<evidence type="ECO:0000313" key="3">
    <source>
        <dbReference type="Proteomes" id="UP000229307"/>
    </source>
</evidence>
<dbReference type="InterPro" id="IPR001736">
    <property type="entry name" value="PLipase_D/transphosphatidylase"/>
</dbReference>